<evidence type="ECO:0000259" key="4">
    <source>
        <dbReference type="PROSITE" id="PS51156"/>
    </source>
</evidence>
<evidence type="ECO:0008006" key="7">
    <source>
        <dbReference type="Google" id="ProtNLM"/>
    </source>
</evidence>
<reference evidence="5 6" key="1">
    <citation type="journal article" date="2021" name="BMC Genomics">
        <title>Datura genome reveals duplications of psychoactive alkaloid biosynthetic genes and high mutation rate following tissue culture.</title>
        <authorList>
            <person name="Rajewski A."/>
            <person name="Carter-House D."/>
            <person name="Stajich J."/>
            <person name="Litt A."/>
        </authorList>
    </citation>
    <scope>NUCLEOTIDE SEQUENCE [LARGE SCALE GENOMIC DNA]</scope>
    <source>
        <strain evidence="5">AR-01</strain>
    </source>
</reference>
<feature type="domain" description="ELM2" evidence="4">
    <location>
        <begin position="510"/>
        <end position="659"/>
    </location>
</feature>
<proteinExistence type="predicted"/>
<comment type="caution">
    <text evidence="5">The sequence shown here is derived from an EMBL/GenBank/DDBJ whole genome shotgun (WGS) entry which is preliminary data.</text>
</comment>
<sequence length="716" mass="81488">MEFYKTSIAEKRYNLFELMEAWSRLNDESQVYKGNGERGSGINLKVEGNGIDGCKNRLKSLFDQVLAVFLSEVTEKKCVRSLPVLTGSGQPLDLFKLYWIVRKKGGYELVSSKNLWGYVAEHCGLDIGAVACVKLAYFKYLAEFDHWLRQLFKDGNLEEGEGGVIRQLDLLSKELETTFRRLLPHKGQKTKETNLFHLKNGCKEELICKVNSQVDFEMFTAESVNENNDYTEHRSCNAEHRKDNLYNGGERSVSKIDDHSVFLVSTKGIVEKVLYQAPAKSNRQYDDGEKFFAQDGKNNTTCTGEVIQGAVAKMKGMAEKENNDKKDLSVLNGYDTTVASGKSVIEDVVVSRKRKRESSCFSGMLNWINHAAKHSSDPEIGEVPDPSKWKGHTGNEFWFQVLLVREALLKKKHIDTNAVEPDSQKKQRMHPSMYEEEKLTDQPAEKLRCSKRIPASQKHILCQCCSSCPTSQNKVETHQKEEEDIGPDLTSVEVSVTEKTEDSVDQQTHPEVPVGPLHQAEVPEWTGVISESDSKWLGARMWPPEVEKTKSLVELDPIGKGRQSSCGCPFPQSVECIRFHIAEKRFKLKLELGILFFRWRFDRMGEEVSLSWTAKEEEKFKILVRSSATSKSKLWKNYKKLFPSKTRNMLVSYYFNVFLIKRRSYQNRVTPKDLDSDDDEIEFGCVGGNFGDFAVHVPSSRSSLTCSQNKVCIDLE</sequence>
<dbReference type="Pfam" id="PF01388">
    <property type="entry name" value="ARID"/>
    <property type="match status" value="1"/>
</dbReference>
<feature type="domain" description="ARID" evidence="3">
    <location>
        <begin position="56"/>
        <end position="149"/>
    </location>
</feature>
<gene>
    <name evidence="5" type="ORF">HAX54_011689</name>
</gene>
<evidence type="ECO:0000259" key="3">
    <source>
        <dbReference type="PROSITE" id="PS51011"/>
    </source>
</evidence>
<accession>A0ABS8TIM1</accession>
<dbReference type="SMART" id="SM01189">
    <property type="entry name" value="ELM2"/>
    <property type="match status" value="1"/>
</dbReference>
<dbReference type="CDD" id="cd16100">
    <property type="entry name" value="ARID"/>
    <property type="match status" value="1"/>
</dbReference>
<evidence type="ECO:0000256" key="1">
    <source>
        <dbReference type="ARBA" id="ARBA00023242"/>
    </source>
</evidence>
<evidence type="ECO:0000313" key="5">
    <source>
        <dbReference type="EMBL" id="MCD7471341.1"/>
    </source>
</evidence>
<keyword evidence="1" id="KW-0539">Nucleus</keyword>
<dbReference type="SMART" id="SM00501">
    <property type="entry name" value="BRIGHT"/>
    <property type="match status" value="1"/>
</dbReference>
<dbReference type="SMART" id="SM01014">
    <property type="entry name" value="ARID"/>
    <property type="match status" value="1"/>
</dbReference>
<dbReference type="InterPro" id="IPR000949">
    <property type="entry name" value="ELM2_dom"/>
</dbReference>
<dbReference type="SUPFAM" id="SSF46774">
    <property type="entry name" value="ARID-like"/>
    <property type="match status" value="1"/>
</dbReference>
<protein>
    <recommendedName>
        <fullName evidence="7">ARID domain-containing protein</fullName>
    </recommendedName>
</protein>
<evidence type="ECO:0000256" key="2">
    <source>
        <dbReference type="SAM" id="MobiDB-lite"/>
    </source>
</evidence>
<dbReference type="PANTHER" id="PTHR46410">
    <property type="entry name" value="AT-RICH INTERACTIVE DOMAIN-CONTAINING PROTEIN 2"/>
    <property type="match status" value="1"/>
</dbReference>
<dbReference type="PANTHER" id="PTHR46410:SF20">
    <property type="entry name" value="AT-RICH INTERACTIVE DOMAIN-CONTAINING PROTEIN 2-LIKE ISOFORM X1"/>
    <property type="match status" value="1"/>
</dbReference>
<feature type="region of interest" description="Disordered" evidence="2">
    <location>
        <begin position="420"/>
        <end position="439"/>
    </location>
</feature>
<dbReference type="InterPro" id="IPR036431">
    <property type="entry name" value="ARID_dom_sf"/>
</dbReference>
<keyword evidence="6" id="KW-1185">Reference proteome</keyword>
<evidence type="ECO:0000313" key="6">
    <source>
        <dbReference type="Proteomes" id="UP000823775"/>
    </source>
</evidence>
<name>A0ABS8TIM1_DATST</name>
<dbReference type="PROSITE" id="PS51011">
    <property type="entry name" value="ARID"/>
    <property type="match status" value="1"/>
</dbReference>
<dbReference type="EMBL" id="JACEIK010001669">
    <property type="protein sequence ID" value="MCD7471341.1"/>
    <property type="molecule type" value="Genomic_DNA"/>
</dbReference>
<organism evidence="5 6">
    <name type="scientific">Datura stramonium</name>
    <name type="common">Jimsonweed</name>
    <name type="synonym">Common thornapple</name>
    <dbReference type="NCBI Taxonomy" id="4076"/>
    <lineage>
        <taxon>Eukaryota</taxon>
        <taxon>Viridiplantae</taxon>
        <taxon>Streptophyta</taxon>
        <taxon>Embryophyta</taxon>
        <taxon>Tracheophyta</taxon>
        <taxon>Spermatophyta</taxon>
        <taxon>Magnoliopsida</taxon>
        <taxon>eudicotyledons</taxon>
        <taxon>Gunneridae</taxon>
        <taxon>Pentapetalae</taxon>
        <taxon>asterids</taxon>
        <taxon>lamiids</taxon>
        <taxon>Solanales</taxon>
        <taxon>Solanaceae</taxon>
        <taxon>Solanoideae</taxon>
        <taxon>Datureae</taxon>
        <taxon>Datura</taxon>
    </lineage>
</organism>
<dbReference type="PROSITE" id="PS51156">
    <property type="entry name" value="ELM2"/>
    <property type="match status" value="1"/>
</dbReference>
<dbReference type="InterPro" id="IPR001606">
    <property type="entry name" value="ARID_dom"/>
</dbReference>
<dbReference type="Gene3D" id="1.10.150.60">
    <property type="entry name" value="ARID DNA-binding domain"/>
    <property type="match status" value="1"/>
</dbReference>
<dbReference type="Proteomes" id="UP000823775">
    <property type="component" value="Unassembled WGS sequence"/>
</dbReference>